<proteinExistence type="predicted"/>
<dbReference type="EMBL" id="CP042161">
    <property type="protein sequence ID" value="QDS38122.1"/>
    <property type="molecule type" value="Genomic_DNA"/>
</dbReference>
<accession>A0A517IH04</accession>
<reference evidence="1 2" key="1">
    <citation type="submission" date="2019-07" db="EMBL/GenBank/DDBJ databases">
        <title>Characterization of Brevibacillus brevis HK544, as a potential biocontrol agent.</title>
        <authorList>
            <person name="Kim H."/>
        </authorList>
    </citation>
    <scope>NUCLEOTIDE SEQUENCE [LARGE SCALE GENOMIC DNA]</scope>
    <source>
        <strain evidence="1 2">HK544</strain>
    </source>
</reference>
<evidence type="ECO:0000313" key="1">
    <source>
        <dbReference type="EMBL" id="QDS38122.1"/>
    </source>
</evidence>
<sequence length="78" mass="8966">MKDPKIQKDADALLRRYLEGNNNPGISNNNIFGDIFELRSKNGARVYLRKSGDTVEVLAKSDKNNQKDVINRLRKLYD</sequence>
<protein>
    <submittedName>
        <fullName evidence="1">Uncharacterized protein</fullName>
    </submittedName>
</protein>
<organism evidence="1 2">
    <name type="scientific">Brevibacillus brevis</name>
    <name type="common">Bacillus brevis</name>
    <dbReference type="NCBI Taxonomy" id="1393"/>
    <lineage>
        <taxon>Bacteria</taxon>
        <taxon>Bacillati</taxon>
        <taxon>Bacillota</taxon>
        <taxon>Bacilli</taxon>
        <taxon>Bacillales</taxon>
        <taxon>Paenibacillaceae</taxon>
        <taxon>Brevibacillus</taxon>
    </lineage>
</organism>
<gene>
    <name evidence="1" type="ORF">FPS98_13900</name>
</gene>
<evidence type="ECO:0000313" key="2">
    <source>
        <dbReference type="Proteomes" id="UP000317713"/>
    </source>
</evidence>
<dbReference type="AlphaFoldDB" id="A0A517IH04"/>
<dbReference type="Proteomes" id="UP000317713">
    <property type="component" value="Chromosome"/>
</dbReference>
<name>A0A517IH04_BREBE</name>